<feature type="compositionally biased region" description="Polar residues" evidence="1">
    <location>
        <begin position="1"/>
        <end position="20"/>
    </location>
</feature>
<accession>A0A2H1K9W0</accession>
<evidence type="ECO:0000313" key="13">
    <source>
        <dbReference type="Proteomes" id="UP000234525"/>
    </source>
</evidence>
<evidence type="ECO:0000313" key="9">
    <source>
        <dbReference type="Proteomes" id="UP000217564"/>
    </source>
</evidence>
<evidence type="ECO:0000313" key="14">
    <source>
        <dbReference type="Proteomes" id="UP000297736"/>
    </source>
</evidence>
<dbReference type="Gene3D" id="2.130.10.10">
    <property type="entry name" value="YVTN repeat-like/Quinoprotein amine dehydrogenase"/>
    <property type="match status" value="1"/>
</dbReference>
<evidence type="ECO:0000313" key="4">
    <source>
        <dbReference type="EMBL" id="PCC43183.1"/>
    </source>
</evidence>
<feature type="region of interest" description="Disordered" evidence="1">
    <location>
        <begin position="1"/>
        <end position="24"/>
    </location>
</feature>
<dbReference type="RefSeq" id="WP_009884113.1">
    <property type="nucleotide sequence ID" value="NZ_AAGP01000027.1"/>
</dbReference>
<proteinExistence type="predicted"/>
<keyword evidence="2" id="KW-1133">Transmembrane helix</keyword>
<feature type="compositionally biased region" description="Acidic residues" evidence="1">
    <location>
        <begin position="148"/>
        <end position="157"/>
    </location>
</feature>
<evidence type="ECO:0000313" key="10">
    <source>
        <dbReference type="Proteomes" id="UP000217881"/>
    </source>
</evidence>
<reference evidence="8 14" key="4">
    <citation type="submission" date="2018-10" db="EMBL/GenBank/DDBJ databases">
        <title>Brevibacterium genomes from Austrain hard cheese rinds.</title>
        <authorList>
            <person name="Anast J.M."/>
            <person name="Dzieciol M."/>
            <person name="Schultz D.L."/>
            <person name="Mann E."/>
            <person name="Wagner M."/>
            <person name="Schmitz-Esser S."/>
        </authorList>
    </citation>
    <scope>NUCLEOTIDE SEQUENCE [LARGE SCALE GENOMIC DNA]</scope>
    <source>
        <strain evidence="8 14">L261</strain>
    </source>
</reference>
<evidence type="ECO:0000256" key="1">
    <source>
        <dbReference type="SAM" id="MobiDB-lite"/>
    </source>
</evidence>
<dbReference type="InterPro" id="IPR015943">
    <property type="entry name" value="WD40/YVTN_repeat-like_dom_sf"/>
</dbReference>
<dbReference type="SUPFAM" id="SSF50998">
    <property type="entry name" value="Quinoprotein alcohol dehydrogenase-like"/>
    <property type="match status" value="1"/>
</dbReference>
<evidence type="ECO:0000313" key="12">
    <source>
        <dbReference type="Proteomes" id="UP000218620"/>
    </source>
</evidence>
<dbReference type="EMBL" id="NRHA01000024">
    <property type="protein sequence ID" value="PCC52327.1"/>
    <property type="molecule type" value="Genomic_DNA"/>
</dbReference>
<dbReference type="EMBL" id="NRGP01000017">
    <property type="protein sequence ID" value="PCC46081.1"/>
    <property type="molecule type" value="Genomic_DNA"/>
</dbReference>
<keyword evidence="13" id="KW-1185">Reference proteome</keyword>
<feature type="region of interest" description="Disordered" evidence="1">
    <location>
        <begin position="186"/>
        <end position="205"/>
    </location>
</feature>
<gene>
    <name evidence="7" type="ORF">BAUR9175_03280</name>
    <name evidence="6" type="ORF">CIK59_17230</name>
    <name evidence="5" type="ORF">CIK64_12375</name>
    <name evidence="4" type="ORF">CIK65_07750</name>
    <name evidence="3" type="ORF">CIK79_00965</name>
    <name evidence="8" type="ORF">EB834_19300</name>
</gene>
<evidence type="ECO:0000313" key="8">
    <source>
        <dbReference type="EMBL" id="TGD36555.1"/>
    </source>
</evidence>
<protein>
    <submittedName>
        <fullName evidence="7">WD-40 repeat-containing protein</fullName>
    </submittedName>
</protein>
<reference evidence="7" key="2">
    <citation type="submission" date="2017-03" db="EMBL/GenBank/DDBJ databases">
        <authorList>
            <person name="Afonso C.L."/>
            <person name="Miller P.J."/>
            <person name="Scott M.A."/>
            <person name="Spackman E."/>
            <person name="Goraichik I."/>
            <person name="Dimitrov K.M."/>
            <person name="Suarez D.L."/>
            <person name="Swayne D.E."/>
        </authorList>
    </citation>
    <scope>NUCLEOTIDE SEQUENCE [LARGE SCALE GENOMIC DNA]</scope>
    <source>
        <strain evidence="7">ATCC 9175</strain>
    </source>
</reference>
<sequence length="687" mass="71394">MSDHPNSYESQPPSSEQGATKKSKSKPVLLGIAAVAVVALIAGGSFAFFSGYNPFGDPEPDYAQTPSQSDVMDFSGLSADMRLNGAPLTASAEAGETSPEILRFIGSTTSILTQVGDDEKPAWTVSIPHQDIDTGETAPLDEALGPDASDDTSDDEEKLAGTPTACRVSGEAVQCGDRAVALSDGSMTTAESKADVDPHPASSRVPLDIEDEGAVTGPDDQTYDGLNLGPEAHVSMIAGPQAGETGPWVVSDGHTLAAVDSDSVLWTQDLDPSAAEVTGLGDKRVTPSWTAVDGVLIIGTSGGVKGLDVSTGDQLWAVSAPTDGFAVTGSQLRIQHEGAVSSFDFTDSSDDESVTADKGFDESISALPAPKLPSEDDIRNAKLEVPPACADLTMAEGAKQAFADGKTAEGDYGSSIAINDVTTSVATPKPMVAIDFVCYPGGNWVTDSVGVYDQKLNLVTSIEPWSEDSDFQQLADFNRSIVSAIDLTGPYMTATVSNIAVYGDEEYNAAERTGEAELRFAWSKGGYDPQDALFTADGETVRVPEVEAVQKFVDAAAKGDDGTAGAMATDEVMRDLDIVIGDASANPPLTYRNVALQDGTEVDTCELIGVVDEEYGDYTMSNGVGLMEGIGGFGADSIKAGDVICGLKGPGETIDPDEEGSWYAAHLLLKGNEAGAVKVYSVSSYTG</sequence>
<feature type="transmembrane region" description="Helical" evidence="2">
    <location>
        <begin position="28"/>
        <end position="49"/>
    </location>
</feature>
<evidence type="ECO:0000313" key="7">
    <source>
        <dbReference type="EMBL" id="SMX96533.1"/>
    </source>
</evidence>
<dbReference type="Proteomes" id="UP000297736">
    <property type="component" value="Unassembled WGS sequence"/>
</dbReference>
<evidence type="ECO:0000313" key="3">
    <source>
        <dbReference type="EMBL" id="PCC16984.1"/>
    </source>
</evidence>
<dbReference type="EMBL" id="NRGX01000001">
    <property type="protein sequence ID" value="PCC16984.1"/>
    <property type="molecule type" value="Genomic_DNA"/>
</dbReference>
<dbReference type="Proteomes" id="UP000217881">
    <property type="component" value="Unassembled WGS sequence"/>
</dbReference>
<dbReference type="EMBL" id="RHFF01000029">
    <property type="protein sequence ID" value="TGD36555.1"/>
    <property type="molecule type" value="Genomic_DNA"/>
</dbReference>
<evidence type="ECO:0000313" key="11">
    <source>
        <dbReference type="Proteomes" id="UP000218377"/>
    </source>
</evidence>
<dbReference type="Proteomes" id="UP000217564">
    <property type="component" value="Unassembled WGS sequence"/>
</dbReference>
<name>A0A2A3YV73_BREAU</name>
<dbReference type="InterPro" id="IPR011047">
    <property type="entry name" value="Quinoprotein_ADH-like_sf"/>
</dbReference>
<accession>A0A2A3YV73</accession>
<dbReference type="Proteomes" id="UP000218377">
    <property type="component" value="Unassembled WGS sequence"/>
</dbReference>
<dbReference type="EMBL" id="NRGQ01000007">
    <property type="protein sequence ID" value="PCC43183.1"/>
    <property type="molecule type" value="Genomic_DNA"/>
</dbReference>
<keyword evidence="2" id="KW-0472">Membrane</keyword>
<feature type="region of interest" description="Disordered" evidence="1">
    <location>
        <begin position="129"/>
        <end position="163"/>
    </location>
</feature>
<dbReference type="AlphaFoldDB" id="A0A2A3YV73"/>
<evidence type="ECO:0000313" key="6">
    <source>
        <dbReference type="EMBL" id="PCC52327.1"/>
    </source>
</evidence>
<dbReference type="Proteomes" id="UP000218620">
    <property type="component" value="Unassembled WGS sequence"/>
</dbReference>
<evidence type="ECO:0000313" key="5">
    <source>
        <dbReference type="EMBL" id="PCC46081.1"/>
    </source>
</evidence>
<evidence type="ECO:0000256" key="2">
    <source>
        <dbReference type="SAM" id="Phobius"/>
    </source>
</evidence>
<organism evidence="4 12">
    <name type="scientific">Brevibacterium aurantiacum</name>
    <dbReference type="NCBI Taxonomy" id="273384"/>
    <lineage>
        <taxon>Bacteria</taxon>
        <taxon>Bacillati</taxon>
        <taxon>Actinomycetota</taxon>
        <taxon>Actinomycetes</taxon>
        <taxon>Micrococcales</taxon>
        <taxon>Brevibacteriaceae</taxon>
        <taxon>Brevibacterium</taxon>
    </lineage>
</organism>
<dbReference type="EMBL" id="FXZB01000028">
    <property type="protein sequence ID" value="SMX96533.1"/>
    <property type="molecule type" value="Genomic_DNA"/>
</dbReference>
<reference evidence="9 10" key="1">
    <citation type="journal article" date="2017" name="Elife">
        <title>Extensive horizontal gene transfer in cheese-associated bacteria.</title>
        <authorList>
            <person name="Bonham K.S."/>
            <person name="Wolfe B.E."/>
            <person name="Dutton R.J."/>
        </authorList>
    </citation>
    <scope>NUCLEOTIDE SEQUENCE [LARGE SCALE GENOMIC DNA]</scope>
    <source>
        <strain evidence="6 10">738_8</strain>
        <strain evidence="5 9">947_7</strain>
        <strain evidence="4 12">962_8</strain>
        <strain evidence="3 11">JB5</strain>
    </source>
</reference>
<reference evidence="13" key="3">
    <citation type="submission" date="2017-03" db="EMBL/GenBank/DDBJ databases">
        <authorList>
            <person name="Monnet C."/>
        </authorList>
    </citation>
    <scope>NUCLEOTIDE SEQUENCE [LARGE SCALE GENOMIC DNA]</scope>
    <source>
        <strain evidence="13">ATCC 9175</strain>
    </source>
</reference>
<keyword evidence="2" id="KW-0812">Transmembrane</keyword>
<dbReference type="Proteomes" id="UP000234525">
    <property type="component" value="Unassembled WGS sequence"/>
</dbReference>